<organism evidence="1 2">
    <name type="scientific">Candidatus Erysipelatoclostridium merdavium</name>
    <dbReference type="NCBI Taxonomy" id="2838566"/>
    <lineage>
        <taxon>Bacteria</taxon>
        <taxon>Bacillati</taxon>
        <taxon>Bacillota</taxon>
        <taxon>Erysipelotrichia</taxon>
        <taxon>Erysipelotrichales</taxon>
        <taxon>Erysipelotrichales incertae sedis</taxon>
    </lineage>
</organism>
<reference evidence="1" key="1">
    <citation type="journal article" date="2021" name="PeerJ">
        <title>Extensive microbial diversity within the chicken gut microbiome revealed by metagenomics and culture.</title>
        <authorList>
            <person name="Gilroy R."/>
            <person name="Ravi A."/>
            <person name="Getino M."/>
            <person name="Pursley I."/>
            <person name="Horton D.L."/>
            <person name="Alikhan N.F."/>
            <person name="Baker D."/>
            <person name="Gharbi K."/>
            <person name="Hall N."/>
            <person name="Watson M."/>
            <person name="Adriaenssens E.M."/>
            <person name="Foster-Nyarko E."/>
            <person name="Jarju S."/>
            <person name="Secka A."/>
            <person name="Antonio M."/>
            <person name="Oren A."/>
            <person name="Chaudhuri R.R."/>
            <person name="La Ragione R."/>
            <person name="Hildebrand F."/>
            <person name="Pallen M.J."/>
        </authorList>
    </citation>
    <scope>NUCLEOTIDE SEQUENCE</scope>
    <source>
        <strain evidence="1">ChiGjej1B1-14440</strain>
    </source>
</reference>
<reference evidence="1" key="2">
    <citation type="submission" date="2021-04" db="EMBL/GenBank/DDBJ databases">
        <authorList>
            <person name="Gilroy R."/>
        </authorList>
    </citation>
    <scope>NUCLEOTIDE SEQUENCE</scope>
    <source>
        <strain evidence="1">ChiGjej1B1-14440</strain>
    </source>
</reference>
<dbReference type="Proteomes" id="UP000886724">
    <property type="component" value="Unassembled WGS sequence"/>
</dbReference>
<dbReference type="AlphaFoldDB" id="A0A9D1XJL6"/>
<dbReference type="EMBL" id="DXET01000038">
    <property type="protein sequence ID" value="HIX80627.1"/>
    <property type="molecule type" value="Genomic_DNA"/>
</dbReference>
<protein>
    <submittedName>
        <fullName evidence="1">Uncharacterized protein</fullName>
    </submittedName>
</protein>
<evidence type="ECO:0000313" key="2">
    <source>
        <dbReference type="Proteomes" id="UP000886724"/>
    </source>
</evidence>
<name>A0A9D1XJL6_9FIRM</name>
<comment type="caution">
    <text evidence="1">The sequence shown here is derived from an EMBL/GenBank/DDBJ whole genome shotgun (WGS) entry which is preliminary data.</text>
</comment>
<sequence>MEGIVEINKDDYIDQCLKIVKEMVTTEDFSDEIWLALTSEIMDTCVQIGGDYNEDSIRFITQQYLDNKGIHRFKKAHGIY</sequence>
<evidence type="ECO:0000313" key="1">
    <source>
        <dbReference type="EMBL" id="HIX80627.1"/>
    </source>
</evidence>
<accession>A0A9D1XJL6</accession>
<gene>
    <name evidence="1" type="ORF">H9980_01455</name>
</gene>
<proteinExistence type="predicted"/>